<dbReference type="SUPFAM" id="SSF50978">
    <property type="entry name" value="WD40 repeat-like"/>
    <property type="match status" value="2"/>
</dbReference>
<dbReference type="PROSITE" id="PS50294">
    <property type="entry name" value="WD_REPEATS_REGION"/>
    <property type="match status" value="3"/>
</dbReference>
<evidence type="ECO:0000256" key="1">
    <source>
        <dbReference type="ARBA" id="ARBA00022574"/>
    </source>
</evidence>
<feature type="non-terminal residue" evidence="5">
    <location>
        <position position="431"/>
    </location>
</feature>
<dbReference type="EMBL" id="WHUW01000013">
    <property type="protein sequence ID" value="KAF8439839.1"/>
    <property type="molecule type" value="Genomic_DNA"/>
</dbReference>
<organism evidence="5 6">
    <name type="scientific">Boletus edulis BED1</name>
    <dbReference type="NCBI Taxonomy" id="1328754"/>
    <lineage>
        <taxon>Eukaryota</taxon>
        <taxon>Fungi</taxon>
        <taxon>Dikarya</taxon>
        <taxon>Basidiomycota</taxon>
        <taxon>Agaricomycotina</taxon>
        <taxon>Agaricomycetes</taxon>
        <taxon>Agaricomycetidae</taxon>
        <taxon>Boletales</taxon>
        <taxon>Boletineae</taxon>
        <taxon>Boletaceae</taxon>
        <taxon>Boletoideae</taxon>
        <taxon>Boletus</taxon>
    </lineage>
</organism>
<gene>
    <name evidence="5" type="ORF">L210DRAFT_802108</name>
</gene>
<dbReference type="Pfam" id="PF23586">
    <property type="entry name" value="Beta-prop_NWD2_C"/>
    <property type="match status" value="1"/>
</dbReference>
<keyword evidence="2" id="KW-0677">Repeat</keyword>
<reference evidence="5" key="2">
    <citation type="journal article" date="2020" name="Nat. Commun.">
        <title>Large-scale genome sequencing of mycorrhizal fungi provides insights into the early evolution of symbiotic traits.</title>
        <authorList>
            <person name="Miyauchi S."/>
            <person name="Kiss E."/>
            <person name="Kuo A."/>
            <person name="Drula E."/>
            <person name="Kohler A."/>
            <person name="Sanchez-Garcia M."/>
            <person name="Morin E."/>
            <person name="Andreopoulos B."/>
            <person name="Barry K.W."/>
            <person name="Bonito G."/>
            <person name="Buee M."/>
            <person name="Carver A."/>
            <person name="Chen C."/>
            <person name="Cichocki N."/>
            <person name="Clum A."/>
            <person name="Culley D."/>
            <person name="Crous P.W."/>
            <person name="Fauchery L."/>
            <person name="Girlanda M."/>
            <person name="Hayes R.D."/>
            <person name="Keri Z."/>
            <person name="LaButti K."/>
            <person name="Lipzen A."/>
            <person name="Lombard V."/>
            <person name="Magnuson J."/>
            <person name="Maillard F."/>
            <person name="Murat C."/>
            <person name="Nolan M."/>
            <person name="Ohm R.A."/>
            <person name="Pangilinan J."/>
            <person name="Pereira M.F."/>
            <person name="Perotto S."/>
            <person name="Peter M."/>
            <person name="Pfister S."/>
            <person name="Riley R."/>
            <person name="Sitrit Y."/>
            <person name="Stielow J.B."/>
            <person name="Szollosi G."/>
            <person name="Zifcakova L."/>
            <person name="Stursova M."/>
            <person name="Spatafora J.W."/>
            <person name="Tedersoo L."/>
            <person name="Vaario L.M."/>
            <person name="Yamada A."/>
            <person name="Yan M."/>
            <person name="Wang P."/>
            <person name="Xu J."/>
            <person name="Bruns T."/>
            <person name="Baldrian P."/>
            <person name="Vilgalys R."/>
            <person name="Dunand C."/>
            <person name="Henrissat B."/>
            <person name="Grigoriev I.V."/>
            <person name="Hibbett D."/>
            <person name="Nagy L.G."/>
            <person name="Martin F.M."/>
        </authorList>
    </citation>
    <scope>NUCLEOTIDE SEQUENCE</scope>
    <source>
        <strain evidence="5">BED1</strain>
    </source>
</reference>
<evidence type="ECO:0000313" key="5">
    <source>
        <dbReference type="EMBL" id="KAF8439839.1"/>
    </source>
</evidence>
<dbReference type="PANTHER" id="PTHR19848:SF8">
    <property type="entry name" value="F-BOX AND WD REPEAT DOMAIN CONTAINING 7"/>
    <property type="match status" value="1"/>
</dbReference>
<feature type="repeat" description="WD" evidence="3">
    <location>
        <begin position="250"/>
        <end position="284"/>
    </location>
</feature>
<feature type="non-terminal residue" evidence="5">
    <location>
        <position position="1"/>
    </location>
</feature>
<evidence type="ECO:0000259" key="4">
    <source>
        <dbReference type="Pfam" id="PF23586"/>
    </source>
</evidence>
<comment type="caution">
    <text evidence="5">The sequence shown here is derived from an EMBL/GenBank/DDBJ whole genome shotgun (WGS) entry which is preliminary data.</text>
</comment>
<dbReference type="PROSITE" id="PS00678">
    <property type="entry name" value="WD_REPEATS_1"/>
    <property type="match status" value="1"/>
</dbReference>
<name>A0AAD4GE45_BOLED</name>
<dbReference type="SMART" id="SM00320">
    <property type="entry name" value="WD40"/>
    <property type="match status" value="8"/>
</dbReference>
<feature type="repeat" description="WD" evidence="3">
    <location>
        <begin position="1"/>
        <end position="35"/>
    </location>
</feature>
<dbReference type="PANTHER" id="PTHR19848">
    <property type="entry name" value="WD40 REPEAT PROTEIN"/>
    <property type="match status" value="1"/>
</dbReference>
<feature type="repeat" description="WD" evidence="3">
    <location>
        <begin position="202"/>
        <end position="243"/>
    </location>
</feature>
<sequence length="431" mass="48252">VYCLAVSTDGRQIAAGTSEGDVLVWDAGTRKQVFSYKEDSTSSSIHAVDFSPDSTRLVTASSNCVASVLDIATRQRVLLLPHNKEVIAAKYSPQGDRIVIATQDHVRVYDYINHRFLVDIRVKVIPLFNNGLLWFSDHLFVISNERIKQFEASTGSIVSEWPVPGTNEFSCISLPNHGKFIAYSTDRTVMFWDTLTDTRFTPIQHPQEIRSISFSPDDRYLAIGGKEGKVQVWQVKNGKQMAGMKPRGTVYCLAVSVDGRQIAAGTAEGHIFIWDMETRKQVFSHNEDNSRIHAVDFSPDSTRLVTASSNYNASVWDIATRQRVLLLPHDRAVLAAKYSSQGDRIVIATQDHKIKRFEASTGAMVSEWPVHDSSQSSCISLPKHGNFMAYSTNRTVTLWDTLTRNQISVIQRPHIIRSIAFSPDDRYLAIG</sequence>
<protein>
    <submittedName>
        <fullName evidence="5">WD40-repeat-containing domain protein</fullName>
    </submittedName>
</protein>
<dbReference type="Pfam" id="PF00400">
    <property type="entry name" value="WD40"/>
    <property type="match status" value="3"/>
</dbReference>
<dbReference type="Gene3D" id="2.130.10.10">
    <property type="entry name" value="YVTN repeat-like/Quinoprotein amine dehydrogenase"/>
    <property type="match status" value="3"/>
</dbReference>
<reference evidence="5" key="1">
    <citation type="submission" date="2019-10" db="EMBL/GenBank/DDBJ databases">
        <authorList>
            <consortium name="DOE Joint Genome Institute"/>
            <person name="Kuo A."/>
            <person name="Miyauchi S."/>
            <person name="Kiss E."/>
            <person name="Drula E."/>
            <person name="Kohler A."/>
            <person name="Sanchez-Garcia M."/>
            <person name="Andreopoulos B."/>
            <person name="Barry K.W."/>
            <person name="Bonito G."/>
            <person name="Buee M."/>
            <person name="Carver A."/>
            <person name="Chen C."/>
            <person name="Cichocki N."/>
            <person name="Clum A."/>
            <person name="Culley D."/>
            <person name="Crous P.W."/>
            <person name="Fauchery L."/>
            <person name="Girlanda M."/>
            <person name="Hayes R."/>
            <person name="Keri Z."/>
            <person name="LaButti K."/>
            <person name="Lipzen A."/>
            <person name="Lombard V."/>
            <person name="Magnuson J."/>
            <person name="Maillard F."/>
            <person name="Morin E."/>
            <person name="Murat C."/>
            <person name="Nolan M."/>
            <person name="Ohm R."/>
            <person name="Pangilinan J."/>
            <person name="Pereira M."/>
            <person name="Perotto S."/>
            <person name="Peter M."/>
            <person name="Riley R."/>
            <person name="Sitrit Y."/>
            <person name="Stielow B."/>
            <person name="Szollosi G."/>
            <person name="Zifcakova L."/>
            <person name="Stursova M."/>
            <person name="Spatafora J.W."/>
            <person name="Tedersoo L."/>
            <person name="Vaario L.-M."/>
            <person name="Yamada A."/>
            <person name="Yan M."/>
            <person name="Wang P."/>
            <person name="Xu J."/>
            <person name="Bruns T."/>
            <person name="Baldrian P."/>
            <person name="Vilgalys R."/>
            <person name="Henrissat B."/>
            <person name="Grigoriev I.V."/>
            <person name="Hibbett D."/>
            <person name="Nagy L.G."/>
            <person name="Martin F.M."/>
        </authorList>
    </citation>
    <scope>NUCLEOTIDE SEQUENCE</scope>
    <source>
        <strain evidence="5">BED1</strain>
    </source>
</reference>
<dbReference type="InterPro" id="IPR036322">
    <property type="entry name" value="WD40_repeat_dom_sf"/>
</dbReference>
<keyword evidence="6" id="KW-1185">Reference proteome</keyword>
<dbReference type="InterPro" id="IPR019775">
    <property type="entry name" value="WD40_repeat_CS"/>
</dbReference>
<proteinExistence type="predicted"/>
<dbReference type="PROSITE" id="PS50082">
    <property type="entry name" value="WD_REPEATS_2"/>
    <property type="match status" value="4"/>
</dbReference>
<dbReference type="Proteomes" id="UP001194468">
    <property type="component" value="Unassembled WGS sequence"/>
</dbReference>
<dbReference type="AlphaFoldDB" id="A0AAD4GE45"/>
<feature type="repeat" description="WD" evidence="3">
    <location>
        <begin position="285"/>
        <end position="326"/>
    </location>
</feature>
<evidence type="ECO:0000313" key="6">
    <source>
        <dbReference type="Proteomes" id="UP001194468"/>
    </source>
</evidence>
<dbReference type="InterPro" id="IPR015943">
    <property type="entry name" value="WD40/YVTN_repeat-like_dom_sf"/>
</dbReference>
<dbReference type="InterPro" id="IPR001680">
    <property type="entry name" value="WD40_rpt"/>
</dbReference>
<feature type="domain" description="NWD2 C-terminal beta-propeller" evidence="4">
    <location>
        <begin position="205"/>
        <end position="412"/>
    </location>
</feature>
<keyword evidence="1 3" id="KW-0853">WD repeat</keyword>
<accession>A0AAD4GE45</accession>
<evidence type="ECO:0000256" key="2">
    <source>
        <dbReference type="ARBA" id="ARBA00022737"/>
    </source>
</evidence>
<evidence type="ECO:0000256" key="3">
    <source>
        <dbReference type="PROSITE-ProRule" id="PRU00221"/>
    </source>
</evidence>
<dbReference type="InterPro" id="IPR056534">
    <property type="entry name" value="Beta-prop_NWD2_C"/>
</dbReference>